<keyword evidence="2" id="KW-0238">DNA-binding</keyword>
<dbReference type="InterPro" id="IPR046348">
    <property type="entry name" value="SIS_dom_sf"/>
</dbReference>
<dbReference type="GO" id="GO:0003677">
    <property type="term" value="F:DNA binding"/>
    <property type="evidence" value="ECO:0007669"/>
    <property type="project" value="UniProtKB-KW"/>
</dbReference>
<name>A0A2K1NWP5_9BACT</name>
<proteinExistence type="predicted"/>
<feature type="domain" description="SIS" evidence="5">
    <location>
        <begin position="113"/>
        <end position="256"/>
    </location>
</feature>
<dbReference type="InterPro" id="IPR009057">
    <property type="entry name" value="Homeodomain-like_sf"/>
</dbReference>
<sequence length="269" mass="29993">MVTSKIKGIYNSLTDKEKQAAQYIIERPADVIHYSITELSNWAGTSETTIYRVLKKVGYSGYQKFKLELARELSTPTLELKESKDLVDMIYNKTVNSLTDILRQTDRDKINRASEMILNSKKLLFYAVGRSFPVALDASLKFAALGFASTAYPDPHMQVIVASNLEKDDVVVAISHSGVIRDTYKSAQVAKDAGAFTIGITAGINSPMSKIVNLVLYTSAEMPQESEFTVSRIGEIFMVELLYNSVASKMSLKNKESRISQAMRTKRFS</sequence>
<organism evidence="6 7">
    <name type="scientific">Petrotoga olearia DSM 13574</name>
    <dbReference type="NCBI Taxonomy" id="1122955"/>
    <lineage>
        <taxon>Bacteria</taxon>
        <taxon>Thermotogati</taxon>
        <taxon>Thermotogota</taxon>
        <taxon>Thermotogae</taxon>
        <taxon>Petrotogales</taxon>
        <taxon>Petrotogaceae</taxon>
        <taxon>Petrotoga</taxon>
    </lineage>
</organism>
<dbReference type="Pfam" id="PF01380">
    <property type="entry name" value="SIS"/>
    <property type="match status" value="1"/>
</dbReference>
<evidence type="ECO:0000256" key="3">
    <source>
        <dbReference type="ARBA" id="ARBA00023163"/>
    </source>
</evidence>
<dbReference type="Gene3D" id="1.10.10.10">
    <property type="entry name" value="Winged helix-like DNA-binding domain superfamily/Winged helix DNA-binding domain"/>
    <property type="match status" value="1"/>
</dbReference>
<dbReference type="SUPFAM" id="SSF53697">
    <property type="entry name" value="SIS domain"/>
    <property type="match status" value="1"/>
</dbReference>
<dbReference type="GO" id="GO:0097367">
    <property type="term" value="F:carbohydrate derivative binding"/>
    <property type="evidence" value="ECO:0007669"/>
    <property type="project" value="InterPro"/>
</dbReference>
<dbReference type="GO" id="GO:1901135">
    <property type="term" value="P:carbohydrate derivative metabolic process"/>
    <property type="evidence" value="ECO:0007669"/>
    <property type="project" value="InterPro"/>
</dbReference>
<evidence type="ECO:0000259" key="5">
    <source>
        <dbReference type="PROSITE" id="PS51464"/>
    </source>
</evidence>
<protein>
    <submittedName>
        <fullName evidence="6">RpiR family transcriptional regulator</fullName>
    </submittedName>
</protein>
<feature type="domain" description="HTH rpiR-type" evidence="4">
    <location>
        <begin position="1"/>
        <end position="76"/>
    </location>
</feature>
<dbReference type="PROSITE" id="PS51464">
    <property type="entry name" value="SIS"/>
    <property type="match status" value="1"/>
</dbReference>
<keyword evidence="1" id="KW-0805">Transcription regulation</keyword>
<dbReference type="OrthoDB" id="3684496at2"/>
<gene>
    <name evidence="6" type="ORF">X929_08770</name>
</gene>
<dbReference type="GO" id="GO:0003700">
    <property type="term" value="F:DNA-binding transcription factor activity"/>
    <property type="evidence" value="ECO:0007669"/>
    <property type="project" value="InterPro"/>
</dbReference>
<dbReference type="InterPro" id="IPR047640">
    <property type="entry name" value="RpiR-like"/>
</dbReference>
<accession>A0A2K1NWP5</accession>
<dbReference type="InterPro" id="IPR035472">
    <property type="entry name" value="RpiR-like_SIS"/>
</dbReference>
<keyword evidence="3" id="KW-0804">Transcription</keyword>
<dbReference type="AlphaFoldDB" id="A0A2K1NWP5"/>
<dbReference type="InterPro" id="IPR036388">
    <property type="entry name" value="WH-like_DNA-bd_sf"/>
</dbReference>
<dbReference type="EMBL" id="AZRL01000022">
    <property type="protein sequence ID" value="PNR94963.1"/>
    <property type="molecule type" value="Genomic_DNA"/>
</dbReference>
<dbReference type="PANTHER" id="PTHR30514">
    <property type="entry name" value="GLUCOKINASE"/>
    <property type="match status" value="1"/>
</dbReference>
<dbReference type="CDD" id="cd05013">
    <property type="entry name" value="SIS_RpiR"/>
    <property type="match status" value="1"/>
</dbReference>
<evidence type="ECO:0000313" key="6">
    <source>
        <dbReference type="EMBL" id="PNR94963.1"/>
    </source>
</evidence>
<dbReference type="PANTHER" id="PTHR30514:SF1">
    <property type="entry name" value="HTH-TYPE TRANSCRIPTIONAL REGULATOR HEXR-RELATED"/>
    <property type="match status" value="1"/>
</dbReference>
<reference evidence="6 7" key="1">
    <citation type="submission" date="2013-12" db="EMBL/GenBank/DDBJ databases">
        <title>Comparative genomics of Petrotoga isolates.</title>
        <authorList>
            <person name="Nesbo C.L."/>
            <person name="Charchuk R."/>
            <person name="Chow K."/>
        </authorList>
    </citation>
    <scope>NUCLEOTIDE SEQUENCE [LARGE SCALE GENOMIC DNA]</scope>
    <source>
        <strain evidence="6 7">DSM 13574</strain>
    </source>
</reference>
<dbReference type="SUPFAM" id="SSF46689">
    <property type="entry name" value="Homeodomain-like"/>
    <property type="match status" value="1"/>
</dbReference>
<comment type="caution">
    <text evidence="6">The sequence shown here is derived from an EMBL/GenBank/DDBJ whole genome shotgun (WGS) entry which is preliminary data.</text>
</comment>
<evidence type="ECO:0000256" key="1">
    <source>
        <dbReference type="ARBA" id="ARBA00023015"/>
    </source>
</evidence>
<dbReference type="InterPro" id="IPR001347">
    <property type="entry name" value="SIS_dom"/>
</dbReference>
<dbReference type="Gene3D" id="3.40.50.10490">
    <property type="entry name" value="Glucose-6-phosphate isomerase like protein, domain 1"/>
    <property type="match status" value="1"/>
</dbReference>
<evidence type="ECO:0000256" key="2">
    <source>
        <dbReference type="ARBA" id="ARBA00023125"/>
    </source>
</evidence>
<evidence type="ECO:0000259" key="4">
    <source>
        <dbReference type="PROSITE" id="PS51071"/>
    </source>
</evidence>
<dbReference type="Proteomes" id="UP000236434">
    <property type="component" value="Unassembled WGS sequence"/>
</dbReference>
<evidence type="ECO:0000313" key="7">
    <source>
        <dbReference type="Proteomes" id="UP000236434"/>
    </source>
</evidence>
<dbReference type="InterPro" id="IPR000281">
    <property type="entry name" value="HTH_RpiR"/>
</dbReference>
<dbReference type="PROSITE" id="PS51071">
    <property type="entry name" value="HTH_RPIR"/>
    <property type="match status" value="1"/>
</dbReference>
<dbReference type="Pfam" id="PF01418">
    <property type="entry name" value="HTH_6"/>
    <property type="match status" value="1"/>
</dbReference>